<organism evidence="1 2">
    <name type="scientific">Candidatus Anaerostipes avistercoris</name>
    <dbReference type="NCBI Taxonomy" id="2838462"/>
    <lineage>
        <taxon>Bacteria</taxon>
        <taxon>Bacillati</taxon>
        <taxon>Bacillota</taxon>
        <taxon>Clostridia</taxon>
        <taxon>Lachnospirales</taxon>
        <taxon>Lachnospiraceae</taxon>
        <taxon>Anaerostipes</taxon>
    </lineage>
</organism>
<proteinExistence type="predicted"/>
<evidence type="ECO:0000313" key="2">
    <source>
        <dbReference type="Proteomes" id="UP000823904"/>
    </source>
</evidence>
<evidence type="ECO:0000313" key="1">
    <source>
        <dbReference type="EMBL" id="HJC49056.1"/>
    </source>
</evidence>
<name>A0A9D2PDY8_9FIRM</name>
<dbReference type="EMBL" id="DWWD01000004">
    <property type="protein sequence ID" value="HJC49056.1"/>
    <property type="molecule type" value="Genomic_DNA"/>
</dbReference>
<accession>A0A9D2PDY8</accession>
<dbReference type="PROSITE" id="PS51257">
    <property type="entry name" value="PROKAR_LIPOPROTEIN"/>
    <property type="match status" value="1"/>
</dbReference>
<dbReference type="Proteomes" id="UP000823904">
    <property type="component" value="Unassembled WGS sequence"/>
</dbReference>
<reference evidence="1" key="1">
    <citation type="journal article" date="2021" name="PeerJ">
        <title>Extensive microbial diversity within the chicken gut microbiome revealed by metagenomics and culture.</title>
        <authorList>
            <person name="Gilroy R."/>
            <person name="Ravi A."/>
            <person name="Getino M."/>
            <person name="Pursley I."/>
            <person name="Horton D.L."/>
            <person name="Alikhan N.F."/>
            <person name="Baker D."/>
            <person name="Gharbi K."/>
            <person name="Hall N."/>
            <person name="Watson M."/>
            <person name="Adriaenssens E.M."/>
            <person name="Foster-Nyarko E."/>
            <person name="Jarju S."/>
            <person name="Secka A."/>
            <person name="Antonio M."/>
            <person name="Oren A."/>
            <person name="Chaudhuri R.R."/>
            <person name="La Ragione R."/>
            <person name="Hildebrand F."/>
            <person name="Pallen M.J."/>
        </authorList>
    </citation>
    <scope>NUCLEOTIDE SEQUENCE</scope>
    <source>
        <strain evidence="1">ChiSjej3B21-8574</strain>
    </source>
</reference>
<protein>
    <submittedName>
        <fullName evidence="1">Uncharacterized protein</fullName>
    </submittedName>
</protein>
<dbReference type="AlphaFoldDB" id="A0A9D2PDY8"/>
<comment type="caution">
    <text evidence="1">The sequence shown here is derived from an EMBL/GenBank/DDBJ whole genome shotgun (WGS) entry which is preliminary data.</text>
</comment>
<reference evidence="1" key="2">
    <citation type="submission" date="2021-04" db="EMBL/GenBank/DDBJ databases">
        <authorList>
            <person name="Gilroy R."/>
        </authorList>
    </citation>
    <scope>NUCLEOTIDE SEQUENCE</scope>
    <source>
        <strain evidence="1">ChiSjej3B21-8574</strain>
    </source>
</reference>
<sequence length="249" mass="28408">MKKKVWIFFGTVITAASVILGGCQNRKKNETKRPGADVDAVVEFEGYEISFADTFSTLEEKYGTAYEITNDYSDPEVYEFFVDKAYHPTDVMISDAGSDGISLDFVNDNIFRIALESETASINQLKLNMSVKETADALQIDKSSIVYDSEEVSSLNLLFFDQNNKIIEQLNESDSQVLSFAGNAYEYFCDFYRGTSGEDYKDVIDSSSYALGLTIRDNRLYSVCIYNLEEFTANYDIYDDMYDYYSDWE</sequence>
<gene>
    <name evidence="1" type="ORF">H9754_00470</name>
</gene>